<comment type="catalytic activity">
    <reaction evidence="14">
        <text>5,6-dihydrouridine(47) in tRNA + NAD(+) = uridine(47) in tRNA + NADH + H(+)</text>
        <dbReference type="Rhea" id="RHEA:53364"/>
        <dbReference type="Rhea" id="RHEA-COMP:13539"/>
        <dbReference type="Rhea" id="RHEA-COMP:13540"/>
        <dbReference type="ChEBI" id="CHEBI:15378"/>
        <dbReference type="ChEBI" id="CHEBI:57540"/>
        <dbReference type="ChEBI" id="CHEBI:57945"/>
        <dbReference type="ChEBI" id="CHEBI:65315"/>
        <dbReference type="ChEBI" id="CHEBI:74443"/>
        <dbReference type="EC" id="1.3.1.89"/>
    </reaction>
    <physiologicalReaction direction="right-to-left" evidence="14">
        <dbReference type="Rhea" id="RHEA:53366"/>
    </physiologicalReaction>
</comment>
<keyword evidence="6 19" id="KW-0819">tRNA processing</keyword>
<organism evidence="22">
    <name type="scientific">Chromera velia CCMP2878</name>
    <dbReference type="NCBI Taxonomy" id="1169474"/>
    <lineage>
        <taxon>Eukaryota</taxon>
        <taxon>Sar</taxon>
        <taxon>Alveolata</taxon>
        <taxon>Colpodellida</taxon>
        <taxon>Chromeraceae</taxon>
        <taxon>Chromera</taxon>
    </lineage>
</organism>
<comment type="similarity">
    <text evidence="19">Belongs to the dus family. Dus3 subfamily.</text>
</comment>
<evidence type="ECO:0000256" key="1">
    <source>
        <dbReference type="ARBA" id="ARBA00001917"/>
    </source>
</evidence>
<feature type="region of interest" description="Disordered" evidence="20">
    <location>
        <begin position="244"/>
        <end position="276"/>
    </location>
</feature>
<evidence type="ECO:0000256" key="10">
    <source>
        <dbReference type="ARBA" id="ARBA00022833"/>
    </source>
</evidence>
<evidence type="ECO:0000256" key="17">
    <source>
        <dbReference type="ARBA" id="ARBA00049513"/>
    </source>
</evidence>
<dbReference type="GO" id="GO:0008270">
    <property type="term" value="F:zinc ion binding"/>
    <property type="evidence" value="ECO:0007669"/>
    <property type="project" value="UniProtKB-KW"/>
</dbReference>
<evidence type="ECO:0000256" key="6">
    <source>
        <dbReference type="ARBA" id="ARBA00022694"/>
    </source>
</evidence>
<feature type="domain" description="C3H1-type" evidence="21">
    <location>
        <begin position="120"/>
        <end position="148"/>
    </location>
</feature>
<dbReference type="Gene3D" id="3.20.20.70">
    <property type="entry name" value="Aldolase class I"/>
    <property type="match status" value="1"/>
</dbReference>
<evidence type="ECO:0000256" key="11">
    <source>
        <dbReference type="ARBA" id="ARBA00022857"/>
    </source>
</evidence>
<evidence type="ECO:0000256" key="8">
    <source>
        <dbReference type="ARBA" id="ARBA00022737"/>
    </source>
</evidence>
<dbReference type="GO" id="GO:0050660">
    <property type="term" value="F:flavin adenine dinucleotide binding"/>
    <property type="evidence" value="ECO:0007669"/>
    <property type="project" value="UniProtKB-UniRule"/>
</dbReference>
<comment type="catalytic activity">
    <reaction evidence="17">
        <text>5,6-dihydrouridine(47) in tRNA + NADP(+) = uridine(47) in tRNA + NADPH + H(+)</text>
        <dbReference type="Rhea" id="RHEA:53360"/>
        <dbReference type="Rhea" id="RHEA-COMP:13539"/>
        <dbReference type="Rhea" id="RHEA-COMP:13540"/>
        <dbReference type="ChEBI" id="CHEBI:15378"/>
        <dbReference type="ChEBI" id="CHEBI:57783"/>
        <dbReference type="ChEBI" id="CHEBI:58349"/>
        <dbReference type="ChEBI" id="CHEBI:65315"/>
        <dbReference type="ChEBI" id="CHEBI:74443"/>
        <dbReference type="EC" id="1.3.1.89"/>
    </reaction>
    <physiologicalReaction direction="right-to-left" evidence="17">
        <dbReference type="Rhea" id="RHEA:53362"/>
    </physiologicalReaction>
</comment>
<keyword evidence="10 18" id="KW-0862">Zinc</keyword>
<keyword evidence="8" id="KW-0677">Repeat</keyword>
<dbReference type="FunFam" id="3.20.20.70:FF:000067">
    <property type="entry name" value="tRNA-dihydrouridine(47) synthase [NAD(P)(+)]"/>
    <property type="match status" value="1"/>
</dbReference>
<dbReference type="Pfam" id="PF01207">
    <property type="entry name" value="Dus"/>
    <property type="match status" value="2"/>
</dbReference>
<dbReference type="PROSITE" id="PS01136">
    <property type="entry name" value="UPF0034"/>
    <property type="match status" value="1"/>
</dbReference>
<reference evidence="22" key="1">
    <citation type="submission" date="2014-11" db="EMBL/GenBank/DDBJ databases">
        <authorList>
            <person name="Otto D Thomas"/>
            <person name="Naeem Raeece"/>
        </authorList>
    </citation>
    <scope>NUCLEOTIDE SEQUENCE</scope>
</reference>
<dbReference type="PANTHER" id="PTHR45846">
    <property type="entry name" value="TRNA-DIHYDROURIDINE(47) SYNTHASE [NAD(P)(+)]-LIKE"/>
    <property type="match status" value="1"/>
</dbReference>
<comment type="cofactor">
    <cofactor evidence="1 19">
        <name>FMN</name>
        <dbReference type="ChEBI" id="CHEBI:58210"/>
    </cofactor>
</comment>
<sequence length="724" mass="79372">MGDKDEAKEYVEACLQRGDAPIKKEFLLPPVTVSAAASQAPHLNPPQDAPIGQTDSPAPAAKRSLGGDEQETAGDGQKPAVEVDGEPAPPREGGKHHPKRQRGQNKPSERTANSVALQMSKSAQICTRFSQLGECSFGDECVFGHDINEFLSKKGPDLGETCPIFSQFGFCSAGVNCRWGKQHLSSEGRNLCRTEGGNLRPSVSSDLQELEGKKGETGGISSDVRTLLRKKKVPLQKSQKFLREWEKEGKAQQKKGNGSCPKEEEGEGRTEPNRWEPQILLGSLVTETWREERERKCKRLDLRGKMILAPLTTVGNLPFRRLCCKMGVDVTVSEMAMASSILEGKTSELALLKRHADEKIYGIQVAGGYPDVMTKCAEFLDLYADCDFVDINMGCPLEALHQKGAGCFLMMKERRLEGVVRGMSSVMRTPLTIKMRTAFMDKERTAHLLVPKLKEWGVQSMALHGRTAKQRYTKCADWAYISTCARAAAASCASSSSSSSSSASPVEGVVPLAGNGDVFSFEDAERGFEEHGASAVMVGRGALIKPWIFTEIKERRHWDISASERLDVIKDYVKFGLEHWGSDDRGIASTRRFLLEWLSFLHRYIPVGLLERVPQHINWRPPPFVGRSDLETKLASPLVKDWIEISEMFLGPIPQGFSFIPKHKSNAYNPQHIAALEQASNVTSSGLQPEKEGVVGGGGGQGGGERSAEPGGATGWEDNEMDQG</sequence>
<feature type="compositionally biased region" description="Gly residues" evidence="20">
    <location>
        <begin position="694"/>
        <end position="705"/>
    </location>
</feature>
<evidence type="ECO:0000256" key="7">
    <source>
        <dbReference type="ARBA" id="ARBA00022723"/>
    </source>
</evidence>
<keyword evidence="3 19" id="KW-0285">Flavoprotein</keyword>
<feature type="compositionally biased region" description="Basic residues" evidence="20">
    <location>
        <begin position="94"/>
        <end position="103"/>
    </location>
</feature>
<dbReference type="Pfam" id="PF00642">
    <property type="entry name" value="zf-CCCH"/>
    <property type="match status" value="1"/>
</dbReference>
<dbReference type="GO" id="GO:0106414">
    <property type="term" value="F:mRNA dihydrouridine synthase activity"/>
    <property type="evidence" value="ECO:0007669"/>
    <property type="project" value="RHEA"/>
</dbReference>
<proteinExistence type="inferred from homology"/>
<evidence type="ECO:0000256" key="20">
    <source>
        <dbReference type="SAM" id="MobiDB-lite"/>
    </source>
</evidence>
<dbReference type="InterPro" id="IPR035587">
    <property type="entry name" value="DUS-like_FMN-bd"/>
</dbReference>
<feature type="compositionally biased region" description="Basic and acidic residues" evidence="20">
    <location>
        <begin position="261"/>
        <end position="274"/>
    </location>
</feature>
<name>A0A0G4G9V8_9ALVE</name>
<feature type="compositionally biased region" description="Polar residues" evidence="20">
    <location>
        <begin position="104"/>
        <end position="113"/>
    </location>
</feature>
<dbReference type="PhylomeDB" id="A0A0G4G9V8"/>
<feature type="region of interest" description="Disordered" evidence="20">
    <location>
        <begin position="680"/>
        <end position="724"/>
    </location>
</feature>
<evidence type="ECO:0000313" key="22">
    <source>
        <dbReference type="EMBL" id="CEM25761.1"/>
    </source>
</evidence>
<dbReference type="GO" id="GO:0006397">
    <property type="term" value="P:mRNA processing"/>
    <property type="evidence" value="ECO:0007669"/>
    <property type="project" value="UniProtKB-KW"/>
</dbReference>
<keyword evidence="7 18" id="KW-0479">Metal-binding</keyword>
<evidence type="ECO:0000256" key="19">
    <source>
        <dbReference type="RuleBase" id="RU291113"/>
    </source>
</evidence>
<evidence type="ECO:0000256" key="18">
    <source>
        <dbReference type="PROSITE-ProRule" id="PRU00723"/>
    </source>
</evidence>
<dbReference type="VEuPathDB" id="CryptoDB:Cvel_4407"/>
<evidence type="ECO:0000256" key="16">
    <source>
        <dbReference type="ARBA" id="ARBA00049447"/>
    </source>
</evidence>
<comment type="catalytic activity">
    <reaction evidence="16">
        <text>a 5,6-dihydrouridine in mRNA + NADP(+) = a uridine in mRNA + NADPH + H(+)</text>
        <dbReference type="Rhea" id="RHEA:69855"/>
        <dbReference type="Rhea" id="RHEA-COMP:14658"/>
        <dbReference type="Rhea" id="RHEA-COMP:17789"/>
        <dbReference type="ChEBI" id="CHEBI:15378"/>
        <dbReference type="ChEBI" id="CHEBI:57783"/>
        <dbReference type="ChEBI" id="CHEBI:58349"/>
        <dbReference type="ChEBI" id="CHEBI:65315"/>
        <dbReference type="ChEBI" id="CHEBI:74443"/>
    </reaction>
    <physiologicalReaction direction="right-to-left" evidence="16">
        <dbReference type="Rhea" id="RHEA:69857"/>
    </physiologicalReaction>
</comment>
<keyword evidence="4 19" id="KW-0288">FMN</keyword>
<dbReference type="InterPro" id="IPR018517">
    <property type="entry name" value="tRNA_hU_synthase_CS"/>
</dbReference>
<dbReference type="Gene3D" id="4.10.1000.10">
    <property type="entry name" value="Zinc finger, CCCH-type"/>
    <property type="match status" value="1"/>
</dbReference>
<dbReference type="GO" id="GO:0003723">
    <property type="term" value="F:RNA binding"/>
    <property type="evidence" value="ECO:0007669"/>
    <property type="project" value="TreeGrafter"/>
</dbReference>
<evidence type="ECO:0000256" key="5">
    <source>
        <dbReference type="ARBA" id="ARBA00022664"/>
    </source>
</evidence>
<dbReference type="CDD" id="cd02801">
    <property type="entry name" value="DUS_like_FMN"/>
    <property type="match status" value="1"/>
</dbReference>
<dbReference type="PANTHER" id="PTHR45846:SF1">
    <property type="entry name" value="TRNA-DIHYDROURIDINE(47) SYNTHASE [NAD(P)(+)]-LIKE"/>
    <property type="match status" value="1"/>
</dbReference>
<dbReference type="AlphaFoldDB" id="A0A0G4G9V8"/>
<evidence type="ECO:0000256" key="3">
    <source>
        <dbReference type="ARBA" id="ARBA00022630"/>
    </source>
</evidence>
<feature type="region of interest" description="Disordered" evidence="20">
    <location>
        <begin position="34"/>
        <end position="113"/>
    </location>
</feature>
<keyword evidence="5" id="KW-0507">mRNA processing</keyword>
<dbReference type="InterPro" id="IPR000571">
    <property type="entry name" value="Znf_CCCH"/>
</dbReference>
<comment type="catalytic activity">
    <reaction evidence="15">
        <text>a 5,6-dihydrouridine in mRNA + NAD(+) = a uridine in mRNA + NADH + H(+)</text>
        <dbReference type="Rhea" id="RHEA:69851"/>
        <dbReference type="Rhea" id="RHEA-COMP:14658"/>
        <dbReference type="Rhea" id="RHEA-COMP:17789"/>
        <dbReference type="ChEBI" id="CHEBI:15378"/>
        <dbReference type="ChEBI" id="CHEBI:57540"/>
        <dbReference type="ChEBI" id="CHEBI:57945"/>
        <dbReference type="ChEBI" id="CHEBI:65315"/>
        <dbReference type="ChEBI" id="CHEBI:74443"/>
    </reaction>
    <physiologicalReaction direction="right-to-left" evidence="15">
        <dbReference type="Rhea" id="RHEA:69853"/>
    </physiologicalReaction>
</comment>
<dbReference type="PROSITE" id="PS50103">
    <property type="entry name" value="ZF_C3H1"/>
    <property type="match status" value="1"/>
</dbReference>
<evidence type="ECO:0000256" key="15">
    <source>
        <dbReference type="ARBA" id="ARBA00048342"/>
    </source>
</evidence>
<evidence type="ECO:0000256" key="12">
    <source>
        <dbReference type="ARBA" id="ARBA00023002"/>
    </source>
</evidence>
<evidence type="ECO:0000256" key="2">
    <source>
        <dbReference type="ARBA" id="ARBA00012376"/>
    </source>
</evidence>
<accession>A0A0G4G9V8</accession>
<dbReference type="SUPFAM" id="SSF90229">
    <property type="entry name" value="CCCH zinc finger"/>
    <property type="match status" value="1"/>
</dbReference>
<keyword evidence="9 18" id="KW-0863">Zinc-finger</keyword>
<dbReference type="InterPro" id="IPR036855">
    <property type="entry name" value="Znf_CCCH_sf"/>
</dbReference>
<evidence type="ECO:0000256" key="14">
    <source>
        <dbReference type="ARBA" id="ARBA00048266"/>
    </source>
</evidence>
<keyword evidence="12 19" id="KW-0560">Oxidoreductase</keyword>
<evidence type="ECO:0000256" key="4">
    <source>
        <dbReference type="ARBA" id="ARBA00022643"/>
    </source>
</evidence>
<dbReference type="InterPro" id="IPR013785">
    <property type="entry name" value="Aldolase_TIM"/>
</dbReference>
<dbReference type="EC" id="1.3.1.-" evidence="19"/>
<keyword evidence="11" id="KW-0521">NADP</keyword>
<dbReference type="SUPFAM" id="SSF51395">
    <property type="entry name" value="FMN-linked oxidoreductases"/>
    <property type="match status" value="1"/>
</dbReference>
<dbReference type="GO" id="GO:0102265">
    <property type="term" value="F:tRNA-dihydrouridine47 synthase activity"/>
    <property type="evidence" value="ECO:0007669"/>
    <property type="project" value="UniProtKB-EC"/>
</dbReference>
<evidence type="ECO:0000256" key="9">
    <source>
        <dbReference type="ARBA" id="ARBA00022771"/>
    </source>
</evidence>
<protein>
    <recommendedName>
        <fullName evidence="2 19">tRNA-dihydrouridine(47) synthase [NAD(P)(+)]</fullName>
        <ecNumber evidence="19">1.3.1.-</ecNumber>
    </recommendedName>
    <alternativeName>
        <fullName evidence="19">tRNA-dihydrouridine synthase 3</fullName>
    </alternativeName>
</protein>
<evidence type="ECO:0000256" key="13">
    <source>
        <dbReference type="ARBA" id="ARBA00023027"/>
    </source>
</evidence>
<feature type="zinc finger region" description="C3H1-type" evidence="18">
    <location>
        <begin position="120"/>
        <end position="148"/>
    </location>
</feature>
<keyword evidence="13" id="KW-0520">NAD</keyword>
<dbReference type="EMBL" id="CDMZ01001015">
    <property type="protein sequence ID" value="CEM25761.1"/>
    <property type="molecule type" value="Genomic_DNA"/>
</dbReference>
<evidence type="ECO:0000259" key="21">
    <source>
        <dbReference type="PROSITE" id="PS50103"/>
    </source>
</evidence>
<gene>
    <name evidence="22" type="ORF">Cvel_4407</name>
</gene>